<protein>
    <submittedName>
        <fullName evidence="2">Uncharacterized protein</fullName>
    </submittedName>
</protein>
<evidence type="ECO:0000256" key="1">
    <source>
        <dbReference type="SAM" id="MobiDB-lite"/>
    </source>
</evidence>
<feature type="region of interest" description="Disordered" evidence="1">
    <location>
        <begin position="1"/>
        <end position="100"/>
    </location>
</feature>
<feature type="compositionally biased region" description="Low complexity" evidence="1">
    <location>
        <begin position="76"/>
        <end position="98"/>
    </location>
</feature>
<reference evidence="2" key="1">
    <citation type="journal article" date="2019" name="Sci. Rep.">
        <title>Draft genome of Tanacetum cinerariifolium, the natural source of mosquito coil.</title>
        <authorList>
            <person name="Yamashiro T."/>
            <person name="Shiraishi A."/>
            <person name="Satake H."/>
            <person name="Nakayama K."/>
        </authorList>
    </citation>
    <scope>NUCLEOTIDE SEQUENCE</scope>
</reference>
<dbReference type="EMBL" id="BKCJ010357146">
    <property type="protein sequence ID" value="GFA02282.1"/>
    <property type="molecule type" value="Genomic_DNA"/>
</dbReference>
<comment type="caution">
    <text evidence="2">The sequence shown here is derived from an EMBL/GenBank/DDBJ whole genome shotgun (WGS) entry which is preliminary data.</text>
</comment>
<dbReference type="AlphaFoldDB" id="A0A699J163"/>
<gene>
    <name evidence="2" type="ORF">Tci_574254</name>
</gene>
<organism evidence="2">
    <name type="scientific">Tanacetum cinerariifolium</name>
    <name type="common">Dalmatian daisy</name>
    <name type="synonym">Chrysanthemum cinerariifolium</name>
    <dbReference type="NCBI Taxonomy" id="118510"/>
    <lineage>
        <taxon>Eukaryota</taxon>
        <taxon>Viridiplantae</taxon>
        <taxon>Streptophyta</taxon>
        <taxon>Embryophyta</taxon>
        <taxon>Tracheophyta</taxon>
        <taxon>Spermatophyta</taxon>
        <taxon>Magnoliopsida</taxon>
        <taxon>eudicotyledons</taxon>
        <taxon>Gunneridae</taxon>
        <taxon>Pentapetalae</taxon>
        <taxon>asterids</taxon>
        <taxon>campanulids</taxon>
        <taxon>Asterales</taxon>
        <taxon>Asteraceae</taxon>
        <taxon>Asteroideae</taxon>
        <taxon>Anthemideae</taxon>
        <taxon>Anthemidinae</taxon>
        <taxon>Tanacetum</taxon>
    </lineage>
</organism>
<feature type="compositionally biased region" description="Pro residues" evidence="1">
    <location>
        <begin position="66"/>
        <end position="75"/>
    </location>
</feature>
<feature type="non-terminal residue" evidence="2">
    <location>
        <position position="330"/>
    </location>
</feature>
<accession>A0A699J163</accession>
<name>A0A699J163_TANCI</name>
<proteinExistence type="predicted"/>
<evidence type="ECO:0000313" key="2">
    <source>
        <dbReference type="EMBL" id="GFA02282.1"/>
    </source>
</evidence>
<sequence length="330" mass="36406">MRRVGKGCSGVETPLFEGMLVAGEPEEQDDAEEHFQGNDNDAAQGADTAILGDDVQDQSIQSPTPLTLPPQPPQDIPSTSQVQSPPSQPQSLTLAQPQGADFPMSLLQEALDACKLERANKVKTLKLRRLKKVRTSQRIESSNDIDMEDASNQGRMIAELDRDEAEIYQIDMDHATKVISMQEDEPEVQEAVEVVTNAKLISEVVATVSESVSAASATIADVPAATVTATPVRVAAASTRRIKGVVIRDPEEESTAKIPDETKSKHKGKGIMVEELKPIKKKQQVEMDEKYARKLHEELNQDIDWDVAIDHVKQKAKEDSYVQRYQVMKK</sequence>